<evidence type="ECO:0000259" key="3">
    <source>
        <dbReference type="PROSITE" id="PS50157"/>
    </source>
</evidence>
<keyword evidence="1" id="KW-0479">Metal-binding</keyword>
<dbReference type="EMBL" id="JADOXO010000396">
    <property type="protein sequence ID" value="KAF9805244.1"/>
    <property type="molecule type" value="Genomic_DNA"/>
</dbReference>
<dbReference type="SUPFAM" id="SSF57667">
    <property type="entry name" value="beta-beta-alpha zinc fingers"/>
    <property type="match status" value="1"/>
</dbReference>
<feature type="region of interest" description="Disordered" evidence="2">
    <location>
        <begin position="147"/>
        <end position="173"/>
    </location>
</feature>
<feature type="region of interest" description="Disordered" evidence="2">
    <location>
        <begin position="186"/>
        <end position="243"/>
    </location>
</feature>
<name>A0A8H7NV48_9APHY</name>
<evidence type="ECO:0000256" key="2">
    <source>
        <dbReference type="SAM" id="MobiDB-lite"/>
    </source>
</evidence>
<dbReference type="SMART" id="SM00355">
    <property type="entry name" value="ZnF_C2H2"/>
    <property type="match status" value="2"/>
</dbReference>
<dbReference type="AlphaFoldDB" id="A0A8H7NV48"/>
<dbReference type="InterPro" id="IPR013087">
    <property type="entry name" value="Znf_C2H2_type"/>
</dbReference>
<accession>A0A8H7NV48</accession>
<feature type="compositionally biased region" description="Basic and acidic residues" evidence="2">
    <location>
        <begin position="220"/>
        <end position="229"/>
    </location>
</feature>
<dbReference type="PROSITE" id="PS00028">
    <property type="entry name" value="ZINC_FINGER_C2H2_1"/>
    <property type="match status" value="1"/>
</dbReference>
<reference evidence="4" key="2">
    <citation type="journal article" name="Front. Microbiol.">
        <title>Degradative Capacity of Two Strains of Rhodonia placenta: From Phenotype to Genotype.</title>
        <authorList>
            <person name="Kolle M."/>
            <person name="Horta M.A.C."/>
            <person name="Nowrousian M."/>
            <person name="Ohm R.A."/>
            <person name="Benz J.P."/>
            <person name="Pilgard A."/>
        </authorList>
    </citation>
    <scope>NUCLEOTIDE SEQUENCE</scope>
    <source>
        <strain evidence="4">FPRL280</strain>
    </source>
</reference>
<reference evidence="4" key="1">
    <citation type="submission" date="2020-11" db="EMBL/GenBank/DDBJ databases">
        <authorList>
            <person name="Koelle M."/>
            <person name="Horta M.A.C."/>
            <person name="Nowrousian M."/>
            <person name="Ohm R.A."/>
            <person name="Benz P."/>
            <person name="Pilgard A."/>
        </authorList>
    </citation>
    <scope>NUCLEOTIDE SEQUENCE</scope>
    <source>
        <strain evidence="4">FPRL280</strain>
    </source>
</reference>
<evidence type="ECO:0000313" key="5">
    <source>
        <dbReference type="Proteomes" id="UP000639403"/>
    </source>
</evidence>
<proteinExistence type="predicted"/>
<dbReference type="Gene3D" id="3.30.160.60">
    <property type="entry name" value="Classic Zinc Finger"/>
    <property type="match status" value="1"/>
</dbReference>
<evidence type="ECO:0000313" key="4">
    <source>
        <dbReference type="EMBL" id="KAF9805244.1"/>
    </source>
</evidence>
<evidence type="ECO:0000256" key="1">
    <source>
        <dbReference type="PROSITE-ProRule" id="PRU00042"/>
    </source>
</evidence>
<organism evidence="4 5">
    <name type="scientific">Rhodonia placenta</name>
    <dbReference type="NCBI Taxonomy" id="104341"/>
    <lineage>
        <taxon>Eukaryota</taxon>
        <taxon>Fungi</taxon>
        <taxon>Dikarya</taxon>
        <taxon>Basidiomycota</taxon>
        <taxon>Agaricomycotina</taxon>
        <taxon>Agaricomycetes</taxon>
        <taxon>Polyporales</taxon>
        <taxon>Adustoporiaceae</taxon>
        <taxon>Rhodonia</taxon>
    </lineage>
</organism>
<keyword evidence="1" id="KW-0863">Zinc-finger</keyword>
<dbReference type="Pfam" id="PF00096">
    <property type="entry name" value="zf-C2H2"/>
    <property type="match status" value="1"/>
</dbReference>
<dbReference type="PROSITE" id="PS50157">
    <property type="entry name" value="ZINC_FINGER_C2H2_2"/>
    <property type="match status" value="1"/>
</dbReference>
<keyword evidence="1" id="KW-0862">Zinc</keyword>
<dbReference type="GO" id="GO:0008270">
    <property type="term" value="F:zinc ion binding"/>
    <property type="evidence" value="ECO:0007669"/>
    <property type="project" value="UniProtKB-KW"/>
</dbReference>
<feature type="domain" description="C2H2-type" evidence="3">
    <location>
        <begin position="284"/>
        <end position="313"/>
    </location>
</feature>
<dbReference type="Proteomes" id="UP000639403">
    <property type="component" value="Unassembled WGS sequence"/>
</dbReference>
<feature type="compositionally biased region" description="Low complexity" evidence="2">
    <location>
        <begin position="152"/>
        <end position="164"/>
    </location>
</feature>
<gene>
    <name evidence="4" type="ORF">IEO21_09123</name>
</gene>
<comment type="caution">
    <text evidence="4">The sequence shown here is derived from an EMBL/GenBank/DDBJ whole genome shotgun (WGS) entry which is preliminary data.</text>
</comment>
<protein>
    <recommendedName>
        <fullName evidence="3">C2H2-type domain-containing protein</fullName>
    </recommendedName>
</protein>
<sequence length="329" mass="35811">MQHCLWYAPTQVVEWDSSSSSNLPNSAAFMGICPPVFPEVYRQQAVDEHNALYTGHSFDAFMGNFEAVALPMADLEDVFPDVTVPINGMDLLKVFNDISSCNVGSWPGHSQAYSDTAFTISEGPLTTDPFSHIDPYVLELMATGAGMGDIDGPSSRSTPSGVSSAQTSDLQTVGQTVCNTQYVNDASGSEDATESGTPLLPESSTAPAYWIAQPRSSTKAKKEIKEPKRPRAPAIKATRPQETSKGTLQCEICDRNEDTGSKDYAHQASLNRHMRTVHLDTSRWQCTLCDKSMTRSDALGRHLRRQHHMSEADARAVVANVAASKYATE</sequence>
<dbReference type="InterPro" id="IPR036236">
    <property type="entry name" value="Znf_C2H2_sf"/>
</dbReference>